<feature type="transmembrane region" description="Helical" evidence="5">
    <location>
        <begin position="107"/>
        <end position="128"/>
    </location>
</feature>
<evidence type="ECO:0000259" key="6">
    <source>
        <dbReference type="PROSITE" id="PS50850"/>
    </source>
</evidence>
<comment type="caution">
    <text evidence="7">The sequence shown here is derived from an EMBL/GenBank/DDBJ whole genome shotgun (WGS) entry which is preliminary data.</text>
</comment>
<evidence type="ECO:0000256" key="2">
    <source>
        <dbReference type="ARBA" id="ARBA00022692"/>
    </source>
</evidence>
<reference evidence="8" key="1">
    <citation type="submission" date="2017-05" db="EMBL/GenBank/DDBJ databases">
        <authorList>
            <person name="Barney B.M."/>
        </authorList>
    </citation>
    <scope>NUCLEOTIDE SEQUENCE [LARGE SCALE GENOMIC DNA]</scope>
    <source>
        <strain evidence="8">PSBB022</strain>
    </source>
</reference>
<dbReference type="InterPro" id="IPR036259">
    <property type="entry name" value="MFS_trans_sf"/>
</dbReference>
<feature type="transmembrane region" description="Helical" evidence="5">
    <location>
        <begin position="406"/>
        <end position="427"/>
    </location>
</feature>
<organism evidence="7 8">
    <name type="scientific">Cellvibrio mixtus</name>
    <dbReference type="NCBI Taxonomy" id="39650"/>
    <lineage>
        <taxon>Bacteria</taxon>
        <taxon>Pseudomonadati</taxon>
        <taxon>Pseudomonadota</taxon>
        <taxon>Gammaproteobacteria</taxon>
        <taxon>Cellvibrionales</taxon>
        <taxon>Cellvibrionaceae</taxon>
        <taxon>Cellvibrio</taxon>
    </lineage>
</organism>
<feature type="transmembrane region" description="Helical" evidence="5">
    <location>
        <begin position="331"/>
        <end position="350"/>
    </location>
</feature>
<dbReference type="AlphaFoldDB" id="A0A266QBD5"/>
<evidence type="ECO:0000313" key="8">
    <source>
        <dbReference type="Proteomes" id="UP000216101"/>
    </source>
</evidence>
<keyword evidence="3 5" id="KW-1133">Transmembrane helix</keyword>
<dbReference type="Proteomes" id="UP000216101">
    <property type="component" value="Unassembled WGS sequence"/>
</dbReference>
<feature type="transmembrane region" description="Helical" evidence="5">
    <location>
        <begin position="170"/>
        <end position="191"/>
    </location>
</feature>
<accession>A0A266QBD5</accession>
<feature type="transmembrane region" description="Helical" evidence="5">
    <location>
        <begin position="301"/>
        <end position="319"/>
    </location>
</feature>
<name>A0A266QBD5_9GAMM</name>
<dbReference type="GO" id="GO:0022857">
    <property type="term" value="F:transmembrane transporter activity"/>
    <property type="evidence" value="ECO:0007669"/>
    <property type="project" value="InterPro"/>
</dbReference>
<feature type="transmembrane region" description="Helical" evidence="5">
    <location>
        <begin position="82"/>
        <end position="101"/>
    </location>
</feature>
<dbReference type="GO" id="GO:0005886">
    <property type="term" value="C:plasma membrane"/>
    <property type="evidence" value="ECO:0007669"/>
    <property type="project" value="TreeGrafter"/>
</dbReference>
<evidence type="ECO:0000256" key="3">
    <source>
        <dbReference type="ARBA" id="ARBA00022989"/>
    </source>
</evidence>
<keyword evidence="8" id="KW-1185">Reference proteome</keyword>
<dbReference type="PANTHER" id="PTHR23501:SF154">
    <property type="entry name" value="MULTIDRUG-EFFLUX TRANSPORTER RV1634-RELATED"/>
    <property type="match status" value="1"/>
</dbReference>
<keyword evidence="4 5" id="KW-0472">Membrane</keyword>
<evidence type="ECO:0000256" key="1">
    <source>
        <dbReference type="ARBA" id="ARBA00004141"/>
    </source>
</evidence>
<dbReference type="PROSITE" id="PS50850">
    <property type="entry name" value="MFS"/>
    <property type="match status" value="1"/>
</dbReference>
<feature type="transmembrane region" description="Helical" evidence="5">
    <location>
        <begin position="362"/>
        <end position="385"/>
    </location>
</feature>
<dbReference type="InterPro" id="IPR020846">
    <property type="entry name" value="MFS_dom"/>
</dbReference>
<keyword evidence="2 5" id="KW-0812">Transmembrane</keyword>
<comment type="subcellular location">
    <subcellularLocation>
        <location evidence="1">Membrane</location>
        <topology evidence="1">Multi-pass membrane protein</topology>
    </subcellularLocation>
</comment>
<protein>
    <submittedName>
        <fullName evidence="7">MFS transporter</fullName>
    </submittedName>
</protein>
<feature type="domain" description="Major facilitator superfamily (MFS) profile" evidence="6">
    <location>
        <begin position="17"/>
        <end position="463"/>
    </location>
</feature>
<dbReference type="Gene3D" id="1.20.1720.10">
    <property type="entry name" value="Multidrug resistance protein D"/>
    <property type="match status" value="1"/>
</dbReference>
<feature type="transmembrane region" description="Helical" evidence="5">
    <location>
        <begin position="51"/>
        <end position="70"/>
    </location>
</feature>
<evidence type="ECO:0000313" key="7">
    <source>
        <dbReference type="EMBL" id="OZY87155.1"/>
    </source>
</evidence>
<dbReference type="EMBL" id="NHNI01000001">
    <property type="protein sequence ID" value="OZY87155.1"/>
    <property type="molecule type" value="Genomic_DNA"/>
</dbReference>
<feature type="transmembrane region" description="Helical" evidence="5">
    <location>
        <begin position="203"/>
        <end position="222"/>
    </location>
</feature>
<gene>
    <name evidence="7" type="ORF">CBP51_09255</name>
</gene>
<dbReference type="Gene3D" id="1.20.1250.20">
    <property type="entry name" value="MFS general substrate transporter like domains"/>
    <property type="match status" value="1"/>
</dbReference>
<dbReference type="SUPFAM" id="SSF103473">
    <property type="entry name" value="MFS general substrate transporter"/>
    <property type="match status" value="1"/>
</dbReference>
<evidence type="ECO:0000256" key="4">
    <source>
        <dbReference type="ARBA" id="ARBA00023136"/>
    </source>
</evidence>
<proteinExistence type="predicted"/>
<dbReference type="InterPro" id="IPR011701">
    <property type="entry name" value="MFS"/>
</dbReference>
<evidence type="ECO:0000256" key="5">
    <source>
        <dbReference type="SAM" id="Phobius"/>
    </source>
</evidence>
<dbReference type="PANTHER" id="PTHR23501">
    <property type="entry name" value="MAJOR FACILITATOR SUPERFAMILY"/>
    <property type="match status" value="1"/>
</dbReference>
<feature type="transmembrane region" description="Helical" evidence="5">
    <location>
        <begin position="140"/>
        <end position="158"/>
    </location>
</feature>
<feature type="transmembrane region" description="Helical" evidence="5">
    <location>
        <begin position="439"/>
        <end position="458"/>
    </location>
</feature>
<sequence>MVPASWGDLLRNGNFLKSIAVTGGVALHATNVYLVTTILPSVVSDIGGLGYYAWNTTLFIVASIIGSALTSKLLSSYSARRAYLLALGIFAAGSILCASASNMPWLLLGRTVQGLGGGILAALGYALIRTLFEPRLWARAIALVCGMWGVATLLGPALGGIFAEAGHWRFAFWALLPVLLFQTLVVVLKLSDERPKSGAAELIPVRQIILLTASALAIAMAGQLESNSGRALALLLGIGLALVMVWVDKRESAPLLPDGAYSARQPLGQIYICIGLLMIALSPEIFVPYFLQIIHGHSPLIAGYITATMAAGWSLASLFSSGCNAKIAARLVRIGPLLVAISLAALAWLMPVNGNFPPVTETVFIIIALTGAGFGVGLCWPHLLTRVLQLANPAQENLASSAITSVQLYAMAVGAALAGLVSNAAGISHVGGVAGASNAAYWLLIGFAVPAFGAYWLVGRIRRE</sequence>
<feature type="transmembrane region" description="Helical" evidence="5">
    <location>
        <begin position="19"/>
        <end position="39"/>
    </location>
</feature>
<dbReference type="Pfam" id="PF07690">
    <property type="entry name" value="MFS_1"/>
    <property type="match status" value="1"/>
</dbReference>
<feature type="transmembrane region" description="Helical" evidence="5">
    <location>
        <begin position="268"/>
        <end position="289"/>
    </location>
</feature>
<feature type="transmembrane region" description="Helical" evidence="5">
    <location>
        <begin position="228"/>
        <end position="247"/>
    </location>
</feature>